<evidence type="ECO:0000313" key="2">
    <source>
        <dbReference type="Proteomes" id="UP000289784"/>
    </source>
</evidence>
<dbReference type="EMBL" id="SAWZ01000017">
    <property type="protein sequence ID" value="RXQ98913.1"/>
    <property type="molecule type" value="Genomic_DNA"/>
</dbReference>
<dbReference type="RefSeq" id="WP_129472691.1">
    <property type="nucleotide sequence ID" value="NZ_SAWZ01000017.1"/>
</dbReference>
<reference evidence="1 2" key="1">
    <citation type="submission" date="2019-01" db="EMBL/GenBank/DDBJ databases">
        <title>Pseudoxanthomonas composti sp. nov., isolated from compost.</title>
        <authorList>
            <person name="Yang G."/>
        </authorList>
    </citation>
    <scope>NUCLEOTIDE SEQUENCE [LARGE SCALE GENOMIC DNA]</scope>
    <source>
        <strain evidence="1 2">GSS15</strain>
    </source>
</reference>
<dbReference type="PROSITE" id="PS51257">
    <property type="entry name" value="PROKAR_LIPOPROTEIN"/>
    <property type="match status" value="1"/>
</dbReference>
<name>A0A4Q1JS66_9GAMM</name>
<organism evidence="1 2">
    <name type="scientific">Pseudoxanthomonas composti</name>
    <dbReference type="NCBI Taxonomy" id="2137479"/>
    <lineage>
        <taxon>Bacteria</taxon>
        <taxon>Pseudomonadati</taxon>
        <taxon>Pseudomonadota</taxon>
        <taxon>Gammaproteobacteria</taxon>
        <taxon>Lysobacterales</taxon>
        <taxon>Lysobacteraceae</taxon>
        <taxon>Pseudoxanthomonas</taxon>
    </lineage>
</organism>
<sequence length="122" mass="13128">MRLLTSMLYCLLALFGCDGGSTSTTVTRRQLDGQDILFSRTTVEAGQATFQCVRSSSGRCHYQVFEEACAAADPAHPPQCARTALDQFSLAVGERRQVKGLAAQVKDCVDTEASTLATRCGM</sequence>
<dbReference type="AlphaFoldDB" id="A0A4Q1JS66"/>
<evidence type="ECO:0000313" key="1">
    <source>
        <dbReference type="EMBL" id="RXQ98913.1"/>
    </source>
</evidence>
<dbReference type="Proteomes" id="UP000289784">
    <property type="component" value="Unassembled WGS sequence"/>
</dbReference>
<gene>
    <name evidence="1" type="ORF">EPA99_18235</name>
</gene>
<accession>A0A4Q1JS66</accession>
<keyword evidence="2" id="KW-1185">Reference proteome</keyword>
<comment type="caution">
    <text evidence="1">The sequence shown here is derived from an EMBL/GenBank/DDBJ whole genome shotgun (WGS) entry which is preliminary data.</text>
</comment>
<dbReference type="OrthoDB" id="6024770at2"/>
<proteinExistence type="predicted"/>
<protein>
    <submittedName>
        <fullName evidence="1">Uncharacterized protein</fullName>
    </submittedName>
</protein>